<dbReference type="InterPro" id="IPR044174">
    <property type="entry name" value="BC10-like"/>
</dbReference>
<protein>
    <recommendedName>
        <fullName evidence="8">Protein xylosyltransferase</fullName>
    </recommendedName>
</protein>
<evidence type="ECO:0000256" key="5">
    <source>
        <dbReference type="ARBA" id="ARBA00023180"/>
    </source>
</evidence>
<dbReference type="AlphaFoldDB" id="A0A0G4GJ16"/>
<dbReference type="InParanoid" id="A0A0G4GJ16"/>
<sequence length="421" mass="46913">VGWGSSGLQLASLSLFHSVHEATRGSVMCDDLDGFLSAFKERHLVPLEKTTLGQPNASSTEQFYCVKPSSERFALEGCGECRGPPSVALLFLAKDKVPFGQLWADWLGLASDRRKFTVYLHRHDNATAALHPLFNASLIEPVGTSYGSFILAENALWRAALRDPCNQMMVLLSITHVPVSHPDVVYDVLFETRSDDMGGLPTSRICYHEYRFMRAGPDRREAGVVASTAAAPSCQDALSDSAIDRKHMQWRTYNRYHAVLTAAQGLNFPYDGVHNWNKAINSAPDEWFPHHVLRRTLGNKAVWKQVNGGLGDWSQQREPHIEELFCDTHMCWSWQKTKDACGLGVATQCSRLGPLCYTQLKLGKLKELIRSRHPLFFRKVLPNATVIIDFNKREVGLVGELLLPLIKNVSGTDLAGRQIGG</sequence>
<dbReference type="Proteomes" id="UP000041254">
    <property type="component" value="Unassembled WGS sequence"/>
</dbReference>
<keyword evidence="7" id="KW-1185">Reference proteome</keyword>
<organism evidence="6 7">
    <name type="scientific">Vitrella brassicaformis (strain CCMP3155)</name>
    <dbReference type="NCBI Taxonomy" id="1169540"/>
    <lineage>
        <taxon>Eukaryota</taxon>
        <taxon>Sar</taxon>
        <taxon>Alveolata</taxon>
        <taxon>Colpodellida</taxon>
        <taxon>Vitrellaceae</taxon>
        <taxon>Vitrella</taxon>
    </lineage>
</organism>
<evidence type="ECO:0008006" key="8">
    <source>
        <dbReference type="Google" id="ProtNLM"/>
    </source>
</evidence>
<reference evidence="6 7" key="1">
    <citation type="submission" date="2014-11" db="EMBL/GenBank/DDBJ databases">
        <authorList>
            <person name="Zhu J."/>
            <person name="Qi W."/>
            <person name="Song R."/>
        </authorList>
    </citation>
    <scope>NUCLEOTIDE SEQUENCE [LARGE SCALE GENOMIC DNA]</scope>
</reference>
<proteinExistence type="predicted"/>
<evidence type="ECO:0000313" key="7">
    <source>
        <dbReference type="Proteomes" id="UP000041254"/>
    </source>
</evidence>
<dbReference type="Pfam" id="PF02485">
    <property type="entry name" value="Branch"/>
    <property type="match status" value="1"/>
</dbReference>
<name>A0A0G4GJ16_VITBC</name>
<accession>A0A0G4GJ16</accession>
<dbReference type="InterPro" id="IPR003406">
    <property type="entry name" value="Glyco_trans_14"/>
</dbReference>
<gene>
    <name evidence="6" type="ORF">Vbra_17936</name>
</gene>
<evidence type="ECO:0000256" key="3">
    <source>
        <dbReference type="ARBA" id="ARBA00022679"/>
    </source>
</evidence>
<dbReference type="GO" id="GO:0016757">
    <property type="term" value="F:glycosyltransferase activity"/>
    <property type="evidence" value="ECO:0007669"/>
    <property type="project" value="UniProtKB-KW"/>
</dbReference>
<dbReference type="STRING" id="1169540.A0A0G4GJ16"/>
<comment type="subcellular location">
    <subcellularLocation>
        <location evidence="1">Membrane</location>
        <topology evidence="1">Single-pass type II membrane protein</topology>
    </subcellularLocation>
</comment>
<keyword evidence="3" id="KW-0808">Transferase</keyword>
<keyword evidence="5" id="KW-0325">Glycoprotein</keyword>
<keyword evidence="4" id="KW-0472">Membrane</keyword>
<evidence type="ECO:0000256" key="4">
    <source>
        <dbReference type="ARBA" id="ARBA00023136"/>
    </source>
</evidence>
<dbReference type="PANTHER" id="PTHR31042">
    <property type="entry name" value="CORE-2/I-BRANCHING BETA-1,6-N-ACETYLGLUCOSAMINYLTRANSFERASE FAMILY PROTEIN-RELATED"/>
    <property type="match status" value="1"/>
</dbReference>
<evidence type="ECO:0000256" key="2">
    <source>
        <dbReference type="ARBA" id="ARBA00022676"/>
    </source>
</evidence>
<evidence type="ECO:0000256" key="1">
    <source>
        <dbReference type="ARBA" id="ARBA00004606"/>
    </source>
</evidence>
<dbReference type="PANTHER" id="PTHR31042:SF70">
    <property type="entry name" value="OS01G0695200 PROTEIN"/>
    <property type="match status" value="1"/>
</dbReference>
<dbReference type="VEuPathDB" id="CryptoDB:Vbra_17936"/>
<evidence type="ECO:0000313" key="6">
    <source>
        <dbReference type="EMBL" id="CEM29816.1"/>
    </source>
</evidence>
<dbReference type="GO" id="GO:0016020">
    <property type="term" value="C:membrane"/>
    <property type="evidence" value="ECO:0007669"/>
    <property type="project" value="UniProtKB-SubCell"/>
</dbReference>
<keyword evidence="2" id="KW-0328">Glycosyltransferase</keyword>
<dbReference type="OrthoDB" id="191334at2759"/>
<dbReference type="EMBL" id="CDMY01000682">
    <property type="protein sequence ID" value="CEM29816.1"/>
    <property type="molecule type" value="Genomic_DNA"/>
</dbReference>
<feature type="non-terminal residue" evidence="6">
    <location>
        <position position="1"/>
    </location>
</feature>